<dbReference type="EMBL" id="JBBNAG010000003">
    <property type="protein sequence ID" value="KAK9148109.1"/>
    <property type="molecule type" value="Genomic_DNA"/>
</dbReference>
<protein>
    <submittedName>
        <fullName evidence="2">Uncharacterized protein</fullName>
    </submittedName>
</protein>
<evidence type="ECO:0000256" key="1">
    <source>
        <dbReference type="SAM" id="MobiDB-lite"/>
    </source>
</evidence>
<name>A0AAP0KAD4_9MAGN</name>
<comment type="caution">
    <text evidence="2">The sequence shown here is derived from an EMBL/GenBank/DDBJ whole genome shotgun (WGS) entry which is preliminary data.</text>
</comment>
<dbReference type="AlphaFoldDB" id="A0AAP0KAD4"/>
<proteinExistence type="predicted"/>
<gene>
    <name evidence="2" type="ORF">Scep_006866</name>
</gene>
<accession>A0AAP0KAD4</accession>
<evidence type="ECO:0000313" key="3">
    <source>
        <dbReference type="Proteomes" id="UP001419268"/>
    </source>
</evidence>
<sequence length="138" mass="14898">MPTRGDSRRVGGDHNSVWKPKQQRRQRAIRGGASGDGGQREAAAAAAAVHSTTTERRPRVNVPTTGGIQTTEGDGRPILLAPDGEMDAEAIAGEKKMKGEVKEDERGFKGLEYMCRKNVTLGHDLHSVQIVTKGHVFV</sequence>
<keyword evidence="3" id="KW-1185">Reference proteome</keyword>
<dbReference type="Proteomes" id="UP001419268">
    <property type="component" value="Unassembled WGS sequence"/>
</dbReference>
<reference evidence="2 3" key="1">
    <citation type="submission" date="2024-01" db="EMBL/GenBank/DDBJ databases">
        <title>Genome assemblies of Stephania.</title>
        <authorList>
            <person name="Yang L."/>
        </authorList>
    </citation>
    <scope>NUCLEOTIDE SEQUENCE [LARGE SCALE GENOMIC DNA]</scope>
    <source>
        <strain evidence="2">JXDWG</strain>
        <tissue evidence="2">Leaf</tissue>
    </source>
</reference>
<feature type="compositionally biased region" description="Basic and acidic residues" evidence="1">
    <location>
        <begin position="1"/>
        <end position="12"/>
    </location>
</feature>
<evidence type="ECO:0000313" key="2">
    <source>
        <dbReference type="EMBL" id="KAK9148109.1"/>
    </source>
</evidence>
<feature type="region of interest" description="Disordered" evidence="1">
    <location>
        <begin position="1"/>
        <end position="79"/>
    </location>
</feature>
<organism evidence="2 3">
    <name type="scientific">Stephania cephalantha</name>
    <dbReference type="NCBI Taxonomy" id="152367"/>
    <lineage>
        <taxon>Eukaryota</taxon>
        <taxon>Viridiplantae</taxon>
        <taxon>Streptophyta</taxon>
        <taxon>Embryophyta</taxon>
        <taxon>Tracheophyta</taxon>
        <taxon>Spermatophyta</taxon>
        <taxon>Magnoliopsida</taxon>
        <taxon>Ranunculales</taxon>
        <taxon>Menispermaceae</taxon>
        <taxon>Menispermoideae</taxon>
        <taxon>Cissampelideae</taxon>
        <taxon>Stephania</taxon>
    </lineage>
</organism>
<feature type="compositionally biased region" description="Polar residues" evidence="1">
    <location>
        <begin position="62"/>
        <end position="72"/>
    </location>
</feature>